<evidence type="ECO:0000313" key="1">
    <source>
        <dbReference type="EMBL" id="KAJ9557884.1"/>
    </source>
</evidence>
<name>A0AA38WQ19_9ASTR</name>
<gene>
    <name evidence="1" type="ORF">OSB04_012498</name>
</gene>
<protein>
    <submittedName>
        <fullName evidence="1">Uncharacterized protein</fullName>
    </submittedName>
</protein>
<proteinExistence type="predicted"/>
<reference evidence="1" key="1">
    <citation type="submission" date="2023-03" db="EMBL/GenBank/DDBJ databases">
        <title>Chromosome-scale reference genome and RAD-based genetic map of yellow starthistle (Centaurea solstitialis) reveal putative structural variation and QTLs associated with invader traits.</title>
        <authorList>
            <person name="Reatini B."/>
            <person name="Cang F.A."/>
            <person name="Jiang Q."/>
            <person name="Mckibben M.T.W."/>
            <person name="Barker M.S."/>
            <person name="Rieseberg L.H."/>
            <person name="Dlugosch K.M."/>
        </authorList>
    </citation>
    <scope>NUCLEOTIDE SEQUENCE</scope>
    <source>
        <strain evidence="1">CAN-66</strain>
        <tissue evidence="1">Leaf</tissue>
    </source>
</reference>
<dbReference type="Proteomes" id="UP001172457">
    <property type="component" value="Chromosome 3"/>
</dbReference>
<dbReference type="EMBL" id="JARYMX010000003">
    <property type="protein sequence ID" value="KAJ9557884.1"/>
    <property type="molecule type" value="Genomic_DNA"/>
</dbReference>
<organism evidence="1 2">
    <name type="scientific">Centaurea solstitialis</name>
    <name type="common">yellow star-thistle</name>
    <dbReference type="NCBI Taxonomy" id="347529"/>
    <lineage>
        <taxon>Eukaryota</taxon>
        <taxon>Viridiplantae</taxon>
        <taxon>Streptophyta</taxon>
        <taxon>Embryophyta</taxon>
        <taxon>Tracheophyta</taxon>
        <taxon>Spermatophyta</taxon>
        <taxon>Magnoliopsida</taxon>
        <taxon>eudicotyledons</taxon>
        <taxon>Gunneridae</taxon>
        <taxon>Pentapetalae</taxon>
        <taxon>asterids</taxon>
        <taxon>campanulids</taxon>
        <taxon>Asterales</taxon>
        <taxon>Asteraceae</taxon>
        <taxon>Carduoideae</taxon>
        <taxon>Cardueae</taxon>
        <taxon>Centaureinae</taxon>
        <taxon>Centaurea</taxon>
    </lineage>
</organism>
<dbReference type="AlphaFoldDB" id="A0AA38WQ19"/>
<keyword evidence="2" id="KW-1185">Reference proteome</keyword>
<sequence length="99" mass="11595">MTFAGETPLITRFTVDMEFLAGDGNPYLVRFPARVNRRRRRHHIEIHIWFRCHLGTKSVVYSFIYQHGRHRAYLLLCVDDIVLTASDLDFLRSSITSLS</sequence>
<evidence type="ECO:0000313" key="2">
    <source>
        <dbReference type="Proteomes" id="UP001172457"/>
    </source>
</evidence>
<comment type="caution">
    <text evidence="1">The sequence shown here is derived from an EMBL/GenBank/DDBJ whole genome shotgun (WGS) entry which is preliminary data.</text>
</comment>
<accession>A0AA38WQ19</accession>